<organism evidence="3 4">
    <name type="scientific">Panagrellus redivivus</name>
    <name type="common">Microworm</name>
    <dbReference type="NCBI Taxonomy" id="6233"/>
    <lineage>
        <taxon>Eukaryota</taxon>
        <taxon>Metazoa</taxon>
        <taxon>Ecdysozoa</taxon>
        <taxon>Nematoda</taxon>
        <taxon>Chromadorea</taxon>
        <taxon>Rhabditida</taxon>
        <taxon>Tylenchina</taxon>
        <taxon>Panagrolaimomorpha</taxon>
        <taxon>Panagrolaimoidea</taxon>
        <taxon>Panagrolaimidae</taxon>
        <taxon>Panagrellus</taxon>
    </lineage>
</organism>
<evidence type="ECO:0000256" key="1">
    <source>
        <dbReference type="SAM" id="MobiDB-lite"/>
    </source>
</evidence>
<name>A0A7E4W7T0_PANRE</name>
<dbReference type="InterPro" id="IPR006578">
    <property type="entry name" value="MADF-dom"/>
</dbReference>
<dbReference type="PROSITE" id="PS51029">
    <property type="entry name" value="MADF"/>
    <property type="match status" value="1"/>
</dbReference>
<accession>A0A7E4W7T0</accession>
<dbReference type="Proteomes" id="UP000492821">
    <property type="component" value="Unassembled WGS sequence"/>
</dbReference>
<sequence>MSTLPPFQSSAPTVTLATTTQTTAMAPNTNSRPSLEDLREWPHETVVRLFALVKPHRVLYDNTHEQWMNKTHKGRLWTSIARELDPYLTSRRCRDRFVMMRRRVAADIRRQMVLKDPNIDPEVMWLLGTADDEKDSGTSPIKDRSLNPTNAPTQVPMAMTRRDSSESSGDAESGFASPMGSDNSEPSILDTLIEQMREKTSPEPINSLAGLLEQTEEDRPVKRPRRKSLNPQKIPTVSPEPNPRSSPESSPSDSSADTTAFSYPALNFADLVNTFRATMNERQIDEECRIAGRQLELDMMRLGPASRIKVRLEINQILSKFVTRDEDSDEDRLSN</sequence>
<feature type="domain" description="MADF" evidence="2">
    <location>
        <begin position="48"/>
        <end position="139"/>
    </location>
</feature>
<keyword evidence="3" id="KW-1185">Reference proteome</keyword>
<evidence type="ECO:0000313" key="3">
    <source>
        <dbReference type="Proteomes" id="UP000492821"/>
    </source>
</evidence>
<protein>
    <submittedName>
        <fullName evidence="4">MADF domain-containing protein</fullName>
    </submittedName>
</protein>
<evidence type="ECO:0000259" key="2">
    <source>
        <dbReference type="PROSITE" id="PS51029"/>
    </source>
</evidence>
<feature type="compositionally biased region" description="Low complexity" evidence="1">
    <location>
        <begin position="245"/>
        <end position="255"/>
    </location>
</feature>
<evidence type="ECO:0000313" key="4">
    <source>
        <dbReference type="WBParaSite" id="Pan_g8072.t1"/>
    </source>
</evidence>
<feature type="region of interest" description="Disordered" evidence="1">
    <location>
        <begin position="131"/>
        <end position="186"/>
    </location>
</feature>
<dbReference type="Pfam" id="PF10545">
    <property type="entry name" value="MADF_DNA_bdg"/>
    <property type="match status" value="1"/>
</dbReference>
<dbReference type="PANTHER" id="PTHR12243:SF67">
    <property type="entry name" value="COREPRESSOR OF PANGOLIN, ISOFORM A-RELATED"/>
    <property type="match status" value="1"/>
</dbReference>
<dbReference type="AlphaFoldDB" id="A0A7E4W7T0"/>
<reference evidence="4" key="2">
    <citation type="submission" date="2020-10" db="UniProtKB">
        <authorList>
            <consortium name="WormBaseParasite"/>
        </authorList>
    </citation>
    <scope>IDENTIFICATION</scope>
</reference>
<dbReference type="PANTHER" id="PTHR12243">
    <property type="entry name" value="MADF DOMAIN TRANSCRIPTION FACTOR"/>
    <property type="match status" value="1"/>
</dbReference>
<proteinExistence type="predicted"/>
<dbReference type="InterPro" id="IPR039353">
    <property type="entry name" value="TF_Adf1"/>
</dbReference>
<feature type="compositionally biased region" description="Low complexity" evidence="1">
    <location>
        <begin position="166"/>
        <end position="177"/>
    </location>
</feature>
<reference evidence="3" key="1">
    <citation type="journal article" date="2013" name="Genetics">
        <title>The draft genome and transcriptome of Panagrellus redivivus are shaped by the harsh demands of a free-living lifestyle.</title>
        <authorList>
            <person name="Srinivasan J."/>
            <person name="Dillman A.R."/>
            <person name="Macchietto M.G."/>
            <person name="Heikkinen L."/>
            <person name="Lakso M."/>
            <person name="Fracchia K.M."/>
            <person name="Antoshechkin I."/>
            <person name="Mortazavi A."/>
            <person name="Wong G."/>
            <person name="Sternberg P.W."/>
        </authorList>
    </citation>
    <scope>NUCLEOTIDE SEQUENCE [LARGE SCALE GENOMIC DNA]</scope>
    <source>
        <strain evidence="3">MT8872</strain>
    </source>
</reference>
<feature type="region of interest" description="Disordered" evidence="1">
    <location>
        <begin position="202"/>
        <end position="258"/>
    </location>
</feature>
<dbReference type="WBParaSite" id="Pan_g8072.t1">
    <property type="protein sequence ID" value="Pan_g8072.t1"/>
    <property type="gene ID" value="Pan_g8072"/>
</dbReference>